<name>A0ABQ7B597_BRACR</name>
<protein>
    <submittedName>
        <fullName evidence="2">Uncharacterized protein</fullName>
    </submittedName>
</protein>
<dbReference type="Proteomes" id="UP000266723">
    <property type="component" value="Unassembled WGS sequence"/>
</dbReference>
<comment type="caution">
    <text evidence="2">The sequence shown here is derived from an EMBL/GenBank/DDBJ whole genome shotgun (WGS) entry which is preliminary data.</text>
</comment>
<accession>A0ABQ7B597</accession>
<evidence type="ECO:0000313" key="3">
    <source>
        <dbReference type="Proteomes" id="UP000266723"/>
    </source>
</evidence>
<reference evidence="2 3" key="1">
    <citation type="journal article" date="2020" name="BMC Genomics">
        <title>Intraspecific diversification of the crop wild relative Brassica cretica Lam. using demographic model selection.</title>
        <authorList>
            <person name="Kioukis A."/>
            <person name="Michalopoulou V.A."/>
            <person name="Briers L."/>
            <person name="Pirintsos S."/>
            <person name="Studholme D.J."/>
            <person name="Pavlidis P."/>
            <person name="Sarris P.F."/>
        </authorList>
    </citation>
    <scope>NUCLEOTIDE SEQUENCE [LARGE SCALE GENOMIC DNA]</scope>
    <source>
        <strain evidence="3">cv. PFS-1207/04</strain>
    </source>
</reference>
<sequence>MEKGSLSYHGNVNGSCTLTTWAPSTVTKDSRRCRSTTGGGEEHGGSTSNASLPLGLGSPSHGSDT</sequence>
<dbReference type="EMBL" id="QGKV02001507">
    <property type="protein sequence ID" value="KAF3527351.1"/>
    <property type="molecule type" value="Genomic_DNA"/>
</dbReference>
<organism evidence="2 3">
    <name type="scientific">Brassica cretica</name>
    <name type="common">Mustard</name>
    <dbReference type="NCBI Taxonomy" id="69181"/>
    <lineage>
        <taxon>Eukaryota</taxon>
        <taxon>Viridiplantae</taxon>
        <taxon>Streptophyta</taxon>
        <taxon>Embryophyta</taxon>
        <taxon>Tracheophyta</taxon>
        <taxon>Spermatophyta</taxon>
        <taxon>Magnoliopsida</taxon>
        <taxon>eudicotyledons</taxon>
        <taxon>Gunneridae</taxon>
        <taxon>Pentapetalae</taxon>
        <taxon>rosids</taxon>
        <taxon>malvids</taxon>
        <taxon>Brassicales</taxon>
        <taxon>Brassicaceae</taxon>
        <taxon>Brassiceae</taxon>
        <taxon>Brassica</taxon>
    </lineage>
</organism>
<evidence type="ECO:0000256" key="1">
    <source>
        <dbReference type="SAM" id="MobiDB-lite"/>
    </source>
</evidence>
<evidence type="ECO:0000313" key="2">
    <source>
        <dbReference type="EMBL" id="KAF3527351.1"/>
    </source>
</evidence>
<gene>
    <name evidence="2" type="ORF">DY000_02043091</name>
</gene>
<keyword evidence="3" id="KW-1185">Reference proteome</keyword>
<feature type="compositionally biased region" description="Polar residues" evidence="1">
    <location>
        <begin position="8"/>
        <end position="27"/>
    </location>
</feature>
<proteinExistence type="predicted"/>
<feature type="region of interest" description="Disordered" evidence="1">
    <location>
        <begin position="1"/>
        <end position="65"/>
    </location>
</feature>